<evidence type="ECO:0000256" key="3">
    <source>
        <dbReference type="RuleBase" id="RU000363"/>
    </source>
</evidence>
<keyword evidence="2" id="KW-0560">Oxidoreductase</keyword>
<accession>F8NVG4</accession>
<evidence type="ECO:0000313" key="4">
    <source>
        <dbReference type="EMBL" id="EGO25373.1"/>
    </source>
</evidence>
<evidence type="ECO:0000256" key="2">
    <source>
        <dbReference type="ARBA" id="ARBA00023002"/>
    </source>
</evidence>
<dbReference type="HOGENOM" id="CLU_010194_44_0_1"/>
<comment type="similarity">
    <text evidence="1 3">Belongs to the short-chain dehydrogenases/reductases (SDR) family.</text>
</comment>
<dbReference type="InterPro" id="IPR002347">
    <property type="entry name" value="SDR_fam"/>
</dbReference>
<protein>
    <submittedName>
        <fullName evidence="4">Uncharacterized protein</fullName>
    </submittedName>
</protein>
<evidence type="ECO:0000256" key="1">
    <source>
        <dbReference type="ARBA" id="ARBA00006484"/>
    </source>
</evidence>
<dbReference type="GO" id="GO:0016491">
    <property type="term" value="F:oxidoreductase activity"/>
    <property type="evidence" value="ECO:0007669"/>
    <property type="project" value="UniProtKB-KW"/>
</dbReference>
<dbReference type="AlphaFoldDB" id="F8NVG4"/>
<dbReference type="SUPFAM" id="SSF51735">
    <property type="entry name" value="NAD(P)-binding Rossmann-fold domains"/>
    <property type="match status" value="1"/>
</dbReference>
<dbReference type="Gene3D" id="3.40.50.720">
    <property type="entry name" value="NAD(P)-binding Rossmann-like Domain"/>
    <property type="match status" value="1"/>
</dbReference>
<dbReference type="PRINTS" id="PR00081">
    <property type="entry name" value="GDHRDH"/>
</dbReference>
<dbReference type="PANTHER" id="PTHR24320">
    <property type="entry name" value="RETINOL DEHYDROGENASE"/>
    <property type="match status" value="1"/>
</dbReference>
<dbReference type="OrthoDB" id="191139at2759"/>
<dbReference type="PANTHER" id="PTHR24320:SF283">
    <property type="entry name" value="RETINOL DEHYDROGENASE 11"/>
    <property type="match status" value="1"/>
</dbReference>
<reference evidence="4" key="1">
    <citation type="submission" date="2011-04" db="EMBL/GenBank/DDBJ databases">
        <title>Evolution of plant cell wall degrading machinery underlies the functional diversity of forest fungi.</title>
        <authorList>
            <consortium name="US DOE Joint Genome Institute (JGI-PGF)"/>
            <person name="Eastwood D.C."/>
            <person name="Floudas D."/>
            <person name="Binder M."/>
            <person name="Majcherczyk A."/>
            <person name="Schneider P."/>
            <person name="Aerts A."/>
            <person name="Asiegbu F.O."/>
            <person name="Baker S.E."/>
            <person name="Barry K."/>
            <person name="Bendiksby M."/>
            <person name="Blumentritt M."/>
            <person name="Coutinho P.M."/>
            <person name="Cullen D."/>
            <person name="Cullen D."/>
            <person name="Gathman A."/>
            <person name="Goodell B."/>
            <person name="Henrissat B."/>
            <person name="Ihrmark K."/>
            <person name="Kauserud H."/>
            <person name="Kohler A."/>
            <person name="LaButti K."/>
            <person name="Lapidus A."/>
            <person name="Lavin J.L."/>
            <person name="Lee Y.-H."/>
            <person name="Lindquist E."/>
            <person name="Lilly W."/>
            <person name="Lucas S."/>
            <person name="Morin E."/>
            <person name="Murat C."/>
            <person name="Oguiza J.A."/>
            <person name="Park J."/>
            <person name="Pisabarro A.G."/>
            <person name="Riley R."/>
            <person name="Rosling A."/>
            <person name="Salamov A."/>
            <person name="Schmidt O."/>
            <person name="Schmutz J."/>
            <person name="Skrede I."/>
            <person name="Stenlid J."/>
            <person name="Wiebenga A."/>
            <person name="Xie X."/>
            <person name="Kues U."/>
            <person name="Hibbett D.S."/>
            <person name="Hoffmeister D."/>
            <person name="Hogberg N."/>
            <person name="Martin F."/>
            <person name="Grigoriev I.V."/>
            <person name="Watkinson S.C."/>
        </authorList>
    </citation>
    <scope>NUCLEOTIDE SEQUENCE</scope>
    <source>
        <strain evidence="4">S7.9</strain>
    </source>
</reference>
<organism>
    <name type="scientific">Serpula lacrymans var. lacrymans (strain S7.9)</name>
    <name type="common">Dry rot fungus</name>
    <dbReference type="NCBI Taxonomy" id="578457"/>
    <lineage>
        <taxon>Eukaryota</taxon>
        <taxon>Fungi</taxon>
        <taxon>Dikarya</taxon>
        <taxon>Basidiomycota</taxon>
        <taxon>Agaricomycotina</taxon>
        <taxon>Agaricomycetes</taxon>
        <taxon>Agaricomycetidae</taxon>
        <taxon>Boletales</taxon>
        <taxon>Coniophorineae</taxon>
        <taxon>Serpulaceae</taxon>
        <taxon>Serpula</taxon>
    </lineage>
</organism>
<dbReference type="Proteomes" id="UP000008064">
    <property type="component" value="Unassembled WGS sequence"/>
</dbReference>
<dbReference type="KEGG" id="sla:SERLADRAFT_465422"/>
<gene>
    <name evidence="4" type="ORF">SERLADRAFT_465422</name>
</gene>
<sequence length="347" mass="37477">MVRHYNRTSSQGRIFSKTAKMVKLTKFGFSSTGDEVVQTFPDRVKGKIIVITGPSPGGIGAETAISLAKASPALLLLAGRAESKISPLIQEIQSKYPAVATKFIKLDLGSQASVRSAATEINSSVERIDILINNAAVMVCPYGKTEDGIETQFGTNHIGHFLLTNLLMNKILNAGLGARIVNVSSSAHRSGEMRFNDWNFEDGKVYNEWEAYGQSKTANILFSVALAKKLKNKGIFSYSLHPGSIRSGLQVYVTDSILADGLARAVAAEAKAGRVFERAPQKTTQQGCSTTLVAALDPALEGHNGTFLWDGDIAENKPPEGATNEENAERLWKLSEDLVGEKFSIKD</sequence>
<dbReference type="EMBL" id="GL945433">
    <property type="protein sequence ID" value="EGO25373.1"/>
    <property type="molecule type" value="Genomic_DNA"/>
</dbReference>
<dbReference type="CDD" id="cd05327">
    <property type="entry name" value="retinol-DH_like_SDR_c_like"/>
    <property type="match status" value="1"/>
</dbReference>
<dbReference type="Pfam" id="PF00106">
    <property type="entry name" value="adh_short"/>
    <property type="match status" value="1"/>
</dbReference>
<dbReference type="InterPro" id="IPR036291">
    <property type="entry name" value="NAD(P)-bd_dom_sf"/>
</dbReference>
<proteinExistence type="inferred from homology"/>
<dbReference type="GeneID" id="18818896"/>
<dbReference type="PRINTS" id="PR00080">
    <property type="entry name" value="SDRFAMILY"/>
</dbReference>
<dbReference type="RefSeq" id="XP_007317495.1">
    <property type="nucleotide sequence ID" value="XM_007317433.1"/>
</dbReference>
<name>F8NVG4_SERL9</name>